<dbReference type="GO" id="GO:0005524">
    <property type="term" value="F:ATP binding"/>
    <property type="evidence" value="ECO:0007669"/>
    <property type="project" value="UniProtKB-UniRule"/>
</dbReference>
<dbReference type="SUPFAM" id="SSF56112">
    <property type="entry name" value="Protein kinase-like (PK-like)"/>
    <property type="match status" value="1"/>
</dbReference>
<dbReference type="FunFam" id="1.10.510.10:FF:000010">
    <property type="entry name" value="Ribosomal protein S6 kinase"/>
    <property type="match status" value="1"/>
</dbReference>
<dbReference type="InterPro" id="IPR011009">
    <property type="entry name" value="Kinase-like_dom_sf"/>
</dbReference>
<dbReference type="SMART" id="SM00133">
    <property type="entry name" value="S_TK_X"/>
    <property type="match status" value="1"/>
</dbReference>
<dbReference type="Proteomes" id="UP001626550">
    <property type="component" value="Unassembled WGS sequence"/>
</dbReference>
<evidence type="ECO:0000259" key="9">
    <source>
        <dbReference type="PROSITE" id="PS50011"/>
    </source>
</evidence>
<sequence length="426" mass="48393">MPLAPLIEPFKEICLNDTAEECTDDFVDINVSELTQKKVNVSPSDFELLRVLGKGSFGKVNHFNFICAVLKVFLVKKITGQDKGTLYAMKVLKKAVLKLRDRARTKMERDILVNIKHPFIVDLIYAFQTEGKVYLILEFLRGGDLFTRLSKEFMFTEQDVKFYLAELGLALNYLHELGIIYRDLKPENILLSGEGHIRLTDFGLSKEDIFEHTDARAFSFCGTVEYMAPEVLNRRGHGTSADWWSYAVLMFEMLTGKLPFQGENKRDTMDQILRAKLSMPQFLSPEAQSLLRALFKRTPGNRICSGANGFENLKSHPFFDKIDWDQLLALKIPPPFQPRCTRIDDASNFDPEFTSSTPKDSPCAPPSASVHDLFRGFSYVAPTVERLLNSSTAINETNHKLLQKKNIAYQNGKYSTLSPSSKQYSP</sequence>
<name>A0ABD2Q6G3_9PLAT</name>
<dbReference type="Gene3D" id="1.10.510.10">
    <property type="entry name" value="Transferase(Phosphotransferase) domain 1"/>
    <property type="match status" value="1"/>
</dbReference>
<dbReference type="InterPro" id="IPR017892">
    <property type="entry name" value="Pkinase_C"/>
</dbReference>
<comment type="similarity">
    <text evidence="8">Belongs to the protein kinase superfamily.</text>
</comment>
<dbReference type="InterPro" id="IPR008271">
    <property type="entry name" value="Ser/Thr_kinase_AS"/>
</dbReference>
<evidence type="ECO:0000256" key="1">
    <source>
        <dbReference type="ARBA" id="ARBA00022527"/>
    </source>
</evidence>
<dbReference type="GO" id="GO:0004674">
    <property type="term" value="F:protein serine/threonine kinase activity"/>
    <property type="evidence" value="ECO:0007669"/>
    <property type="project" value="UniProtKB-KW"/>
</dbReference>
<dbReference type="InterPro" id="IPR000961">
    <property type="entry name" value="AGC-kinase_C"/>
</dbReference>
<keyword evidence="4 7" id="KW-0547">Nucleotide-binding</keyword>
<dbReference type="PROSITE" id="PS00108">
    <property type="entry name" value="PROTEIN_KINASE_ST"/>
    <property type="match status" value="1"/>
</dbReference>
<evidence type="ECO:0000256" key="3">
    <source>
        <dbReference type="ARBA" id="ARBA00022679"/>
    </source>
</evidence>
<evidence type="ECO:0000256" key="7">
    <source>
        <dbReference type="PROSITE-ProRule" id="PRU10141"/>
    </source>
</evidence>
<feature type="binding site" evidence="7">
    <location>
        <position position="77"/>
    </location>
    <ligand>
        <name>ATP</name>
        <dbReference type="ChEBI" id="CHEBI:30616"/>
    </ligand>
</feature>
<dbReference type="PROSITE" id="PS51285">
    <property type="entry name" value="AGC_KINASE_CTER"/>
    <property type="match status" value="1"/>
</dbReference>
<dbReference type="PANTHER" id="PTHR24351">
    <property type="entry name" value="RIBOSOMAL PROTEIN S6 KINASE"/>
    <property type="match status" value="1"/>
</dbReference>
<evidence type="ECO:0000256" key="5">
    <source>
        <dbReference type="ARBA" id="ARBA00022777"/>
    </source>
</evidence>
<dbReference type="Pfam" id="PF00069">
    <property type="entry name" value="Pkinase"/>
    <property type="match status" value="1"/>
</dbReference>
<keyword evidence="2" id="KW-0597">Phosphoprotein</keyword>
<comment type="caution">
    <text evidence="11">The sequence shown here is derived from an EMBL/GenBank/DDBJ whole genome shotgun (WGS) entry which is preliminary data.</text>
</comment>
<keyword evidence="12" id="KW-1185">Reference proteome</keyword>
<proteinExistence type="inferred from homology"/>
<evidence type="ECO:0000256" key="6">
    <source>
        <dbReference type="ARBA" id="ARBA00022840"/>
    </source>
</evidence>
<evidence type="ECO:0000259" key="10">
    <source>
        <dbReference type="PROSITE" id="PS51285"/>
    </source>
</evidence>
<accession>A0ABD2Q6G3</accession>
<dbReference type="InterPro" id="IPR017441">
    <property type="entry name" value="Protein_kinase_ATP_BS"/>
</dbReference>
<protein>
    <submittedName>
        <fullName evidence="11">Ribosomal protein S6 kinase alpha-1</fullName>
    </submittedName>
</protein>
<keyword evidence="1 8" id="KW-0723">Serine/threonine-protein kinase</keyword>
<evidence type="ECO:0000313" key="11">
    <source>
        <dbReference type="EMBL" id="KAL3315130.1"/>
    </source>
</evidence>
<gene>
    <name evidence="11" type="primary">RPS6KA1_1</name>
    <name evidence="11" type="ORF">Ciccas_006240</name>
</gene>
<keyword evidence="6 7" id="KW-0067">ATP-binding</keyword>
<dbReference type="Gene3D" id="3.30.200.20">
    <property type="entry name" value="Phosphorylase Kinase, domain 1"/>
    <property type="match status" value="1"/>
</dbReference>
<evidence type="ECO:0000256" key="4">
    <source>
        <dbReference type="ARBA" id="ARBA00022741"/>
    </source>
</evidence>
<dbReference type="AlphaFoldDB" id="A0ABD2Q6G3"/>
<dbReference type="Pfam" id="PF00433">
    <property type="entry name" value="Pkinase_C"/>
    <property type="match status" value="1"/>
</dbReference>
<feature type="domain" description="Protein kinase" evidence="9">
    <location>
        <begin position="46"/>
        <end position="319"/>
    </location>
</feature>
<feature type="domain" description="AGC-kinase C-terminal" evidence="10">
    <location>
        <begin position="320"/>
        <end position="389"/>
    </location>
</feature>
<dbReference type="EMBL" id="JBJKFK010000819">
    <property type="protein sequence ID" value="KAL3315130.1"/>
    <property type="molecule type" value="Genomic_DNA"/>
</dbReference>
<keyword evidence="3" id="KW-0808">Transferase</keyword>
<reference evidence="11 12" key="1">
    <citation type="submission" date="2024-11" db="EMBL/GenBank/DDBJ databases">
        <title>Adaptive evolution of stress response genes in parasites aligns with host niche diversity.</title>
        <authorList>
            <person name="Hahn C."/>
            <person name="Resl P."/>
        </authorList>
    </citation>
    <scope>NUCLEOTIDE SEQUENCE [LARGE SCALE GENOMIC DNA]</scope>
    <source>
        <strain evidence="11">EGGRZ-B1_66</strain>
        <tissue evidence="11">Body</tissue>
    </source>
</reference>
<evidence type="ECO:0000256" key="8">
    <source>
        <dbReference type="RuleBase" id="RU000304"/>
    </source>
</evidence>
<dbReference type="SMART" id="SM00220">
    <property type="entry name" value="S_TKc"/>
    <property type="match status" value="1"/>
</dbReference>
<dbReference type="PROSITE" id="PS50011">
    <property type="entry name" value="PROTEIN_KINASE_DOM"/>
    <property type="match status" value="1"/>
</dbReference>
<organism evidence="11 12">
    <name type="scientific">Cichlidogyrus casuarinus</name>
    <dbReference type="NCBI Taxonomy" id="1844966"/>
    <lineage>
        <taxon>Eukaryota</taxon>
        <taxon>Metazoa</taxon>
        <taxon>Spiralia</taxon>
        <taxon>Lophotrochozoa</taxon>
        <taxon>Platyhelminthes</taxon>
        <taxon>Monogenea</taxon>
        <taxon>Monopisthocotylea</taxon>
        <taxon>Dactylogyridea</taxon>
        <taxon>Ancyrocephalidae</taxon>
        <taxon>Cichlidogyrus</taxon>
    </lineage>
</organism>
<keyword evidence="5 11" id="KW-0418">Kinase</keyword>
<evidence type="ECO:0000256" key="2">
    <source>
        <dbReference type="ARBA" id="ARBA00022553"/>
    </source>
</evidence>
<dbReference type="InterPro" id="IPR000719">
    <property type="entry name" value="Prot_kinase_dom"/>
</dbReference>
<dbReference type="PROSITE" id="PS00107">
    <property type="entry name" value="PROTEIN_KINASE_ATP"/>
    <property type="match status" value="1"/>
</dbReference>
<evidence type="ECO:0000313" key="12">
    <source>
        <dbReference type="Proteomes" id="UP001626550"/>
    </source>
</evidence>